<keyword evidence="2" id="KW-1185">Reference proteome</keyword>
<proteinExistence type="predicted"/>
<accession>A0ABQ7BL49</accession>
<protein>
    <submittedName>
        <fullName evidence="1">Uncharacterized protein</fullName>
    </submittedName>
</protein>
<gene>
    <name evidence="1" type="ORF">DY000_02043566</name>
</gene>
<reference evidence="1 2" key="1">
    <citation type="journal article" date="2020" name="BMC Genomics">
        <title>Intraspecific diversification of the crop wild relative Brassica cretica Lam. using demographic model selection.</title>
        <authorList>
            <person name="Kioukis A."/>
            <person name="Michalopoulou V.A."/>
            <person name="Briers L."/>
            <person name="Pirintsos S."/>
            <person name="Studholme D.J."/>
            <person name="Pavlidis P."/>
            <person name="Sarris P.F."/>
        </authorList>
    </citation>
    <scope>NUCLEOTIDE SEQUENCE [LARGE SCALE GENOMIC DNA]</scope>
    <source>
        <strain evidence="2">cv. PFS-1207/04</strain>
    </source>
</reference>
<dbReference type="Proteomes" id="UP000266723">
    <property type="component" value="Unassembled WGS sequence"/>
</dbReference>
<evidence type="ECO:0000313" key="1">
    <source>
        <dbReference type="EMBL" id="KAF3533394.1"/>
    </source>
</evidence>
<sequence length="141" mass="15548">MAKYESGEETSYEKEGIKDRNLLGDSHTCHHECPPSDHFQTSPHTGSMFFVSGFDVTGCNHNFRLSDSPLAIRFSDSTTLDEMTEPVNPIPEERFRSAITCAISVVHHLADIIGELTAVKSNVCGPPQGKERVMAAIKIDK</sequence>
<organism evidence="1 2">
    <name type="scientific">Brassica cretica</name>
    <name type="common">Mustard</name>
    <dbReference type="NCBI Taxonomy" id="69181"/>
    <lineage>
        <taxon>Eukaryota</taxon>
        <taxon>Viridiplantae</taxon>
        <taxon>Streptophyta</taxon>
        <taxon>Embryophyta</taxon>
        <taxon>Tracheophyta</taxon>
        <taxon>Spermatophyta</taxon>
        <taxon>Magnoliopsida</taxon>
        <taxon>eudicotyledons</taxon>
        <taxon>Gunneridae</taxon>
        <taxon>Pentapetalae</taxon>
        <taxon>rosids</taxon>
        <taxon>malvids</taxon>
        <taxon>Brassicales</taxon>
        <taxon>Brassicaceae</taxon>
        <taxon>Brassiceae</taxon>
        <taxon>Brassica</taxon>
    </lineage>
</organism>
<dbReference type="EMBL" id="QGKV02001507">
    <property type="protein sequence ID" value="KAF3533394.1"/>
    <property type="molecule type" value="Genomic_DNA"/>
</dbReference>
<name>A0ABQ7BL49_BRACR</name>
<evidence type="ECO:0000313" key="2">
    <source>
        <dbReference type="Proteomes" id="UP000266723"/>
    </source>
</evidence>
<comment type="caution">
    <text evidence="1">The sequence shown here is derived from an EMBL/GenBank/DDBJ whole genome shotgun (WGS) entry which is preliminary data.</text>
</comment>